<gene>
    <name evidence="1" type="ORF">FYJ59_06055</name>
</gene>
<dbReference type="EMBL" id="VUMU01000005">
    <property type="protein sequence ID" value="MST57808.1"/>
    <property type="molecule type" value="Genomic_DNA"/>
</dbReference>
<dbReference type="RefSeq" id="WP_118547114.1">
    <property type="nucleotide sequence ID" value="NZ_DAWCKG010000003.1"/>
</dbReference>
<organism evidence="1 2">
    <name type="scientific">Waltera intestinalis</name>
    <dbReference type="NCBI Taxonomy" id="2606635"/>
    <lineage>
        <taxon>Bacteria</taxon>
        <taxon>Bacillati</taxon>
        <taxon>Bacillota</taxon>
        <taxon>Clostridia</taxon>
        <taxon>Lachnospirales</taxon>
        <taxon>Lachnospiraceae</taxon>
        <taxon>Waltera</taxon>
    </lineage>
</organism>
<evidence type="ECO:0000313" key="2">
    <source>
        <dbReference type="Proteomes" id="UP000476055"/>
    </source>
</evidence>
<dbReference type="AlphaFoldDB" id="A0A6L5YIR7"/>
<name>A0A6L5YIR7_9FIRM</name>
<dbReference type="Proteomes" id="UP000476055">
    <property type="component" value="Unassembled WGS sequence"/>
</dbReference>
<protein>
    <submittedName>
        <fullName evidence="1">Uncharacterized protein</fullName>
    </submittedName>
</protein>
<sequence length="107" mass="12080">MAGKLTFAPNLYLGESIASEKLDKLKKRLEKKPLLANVYLITPAKNPADQLDIFDARQLIQPHYKKEEFLILGIAAGYEEALQLIEQITGECLDARGDCNLREYLLC</sequence>
<keyword evidence="2" id="KW-1185">Reference proteome</keyword>
<reference evidence="1 2" key="1">
    <citation type="submission" date="2019-08" db="EMBL/GenBank/DDBJ databases">
        <title>In-depth cultivation of the pig gut microbiome towards novel bacterial diversity and tailored functional studies.</title>
        <authorList>
            <person name="Wylensek D."/>
            <person name="Hitch T.C.A."/>
            <person name="Clavel T."/>
        </authorList>
    </citation>
    <scope>NUCLEOTIDE SEQUENCE [LARGE SCALE GENOMIC DNA]</scope>
    <source>
        <strain evidence="1 2">WCA3-601-WT-6H</strain>
    </source>
</reference>
<accession>A0A6L5YIR7</accession>
<proteinExistence type="predicted"/>
<evidence type="ECO:0000313" key="1">
    <source>
        <dbReference type="EMBL" id="MST57808.1"/>
    </source>
</evidence>
<comment type="caution">
    <text evidence="1">The sequence shown here is derived from an EMBL/GenBank/DDBJ whole genome shotgun (WGS) entry which is preliminary data.</text>
</comment>